<evidence type="ECO:0000313" key="5">
    <source>
        <dbReference type="Proteomes" id="UP000292223"/>
    </source>
</evidence>
<evidence type="ECO:0000313" key="2">
    <source>
        <dbReference type="EMBL" id="ROX31402.1"/>
    </source>
</evidence>
<proteinExistence type="predicted"/>
<comment type="caution">
    <text evidence="3">The sequence shown here is derived from an EMBL/GenBank/DDBJ whole genome shotgun (WGS) entry which is preliminary data.</text>
</comment>
<evidence type="ECO:0000313" key="4">
    <source>
        <dbReference type="Proteomes" id="UP000281488"/>
    </source>
</evidence>
<dbReference type="RefSeq" id="WP_002366340.1">
    <property type="nucleotide sequence ID" value="NZ_BQWI01000022.1"/>
</dbReference>
<reference evidence="1" key="4">
    <citation type="submission" date="2023-03" db="EMBL/GenBank/DDBJ databases">
        <authorList>
            <person name="Zajac M."/>
            <person name="Kwit R."/>
            <person name="Wasyl D."/>
        </authorList>
    </citation>
    <scope>NUCLEOTIDE SEQUENCE</scope>
    <source>
        <strain evidence="1">691B_2</strain>
    </source>
</reference>
<dbReference type="EMBL" id="RKMZ01000007">
    <property type="protein sequence ID" value="ROX31402.1"/>
    <property type="molecule type" value="Genomic_DNA"/>
</dbReference>
<reference evidence="3 5" key="2">
    <citation type="submission" date="2019-02" db="EMBL/GenBank/DDBJ databases">
        <title>From farm to fork: dissemination of Tn554::fexA-optrA in linezolid-resistant Enterococcus faecalis clones from chicken feces and meat in Tunisia.</title>
        <authorList>
            <person name="Tedim A.P."/>
            <person name="Elghaieb H."/>
            <person name="Abbassi M.S."/>
            <person name="Novais C."/>
            <person name="Hassen A."/>
            <person name="Peixe L."/>
            <person name="Freitas A.R."/>
        </authorList>
    </citation>
    <scope>NUCLEOTIDE SEQUENCE [LARGE SCALE GENOMIC DNA]</scope>
    <source>
        <strain evidence="3 5">728T</strain>
    </source>
</reference>
<reference evidence="1" key="3">
    <citation type="journal article" date="2023" name="Pathogens">
        <title>Prevalence of Enterococcus spp. and the Whole-Genome Characteristics of Enterococcus faecium and Enterococcus faecalis Strains Isolated from Free-Living Birds in Poland.</title>
        <authorList>
            <person name="Kwit R."/>
            <person name="Zajac M."/>
            <person name="Smialowska-Weglinska A."/>
            <person name="Skarzynska M."/>
            <person name="Bomba A."/>
            <person name="Lalak A."/>
            <person name="Skrzypiec E."/>
            <person name="Wojdat D."/>
            <person name="Koza W."/>
            <person name="Mikos-Wojewoda E."/>
            <person name="Pasim P."/>
            <person name="Skora M."/>
            <person name="Polak M."/>
            <person name="Wiacek J."/>
            <person name="Wasyl D."/>
        </authorList>
    </citation>
    <scope>NUCLEOTIDE SEQUENCE</scope>
    <source>
        <strain evidence="1">691B_2</strain>
    </source>
</reference>
<dbReference type="EMBL" id="SEWT01000008">
    <property type="protein sequence ID" value="RYU31322.1"/>
    <property type="molecule type" value="Genomic_DNA"/>
</dbReference>
<evidence type="ECO:0000313" key="3">
    <source>
        <dbReference type="EMBL" id="RYU31322.1"/>
    </source>
</evidence>
<dbReference type="Proteomes" id="UP000281488">
    <property type="component" value="Unassembled WGS sequence"/>
</dbReference>
<protein>
    <submittedName>
        <fullName evidence="3">Uncharacterized protein</fullName>
    </submittedName>
</protein>
<evidence type="ECO:0000313" key="1">
    <source>
        <dbReference type="EMBL" id="MDN3193801.1"/>
    </source>
</evidence>
<name>A0A2S7LZK9_ENTFL</name>
<dbReference type="Proteomes" id="UP001173174">
    <property type="component" value="Unassembled WGS sequence"/>
</dbReference>
<dbReference type="EMBL" id="JAREWH010000035">
    <property type="protein sequence ID" value="MDN3193801.1"/>
    <property type="molecule type" value="Genomic_DNA"/>
</dbReference>
<sequence>MTKNKLRETKRAIRHRILFLTGDDESWMNNSEIVEEVQRLSKQLNSNLINDKRPLPKIDPDKLTKEEYQRLLDLGYQVNDIKKALGLGTTTFQNWRKANGIENIIKRKENNKVEENKRMKFNLNTATLLISNNFGVKAEECLTISKSGLALSGPVVQRLNKPEWVQLYLDEQNKALFVLPCEATAEGARSCVSPKANKKTGYRKSWNGHVLRKAAEVGGFNIETDVYHVKPEEVEGHPNALGFDLTKAVKVNG</sequence>
<gene>
    <name evidence="2" type="ORF">EGW16_12365</name>
    <name evidence="3" type="ORF">EU507_12485</name>
    <name evidence="1" type="ORF">P0E79_15130</name>
</gene>
<reference evidence="2 4" key="1">
    <citation type="submission" date="2018-10" db="EMBL/GenBank/DDBJ databases">
        <title>Genotypes and phenotypes of Enterococci isolated from broiler chickens.</title>
        <authorList>
            <person name="Muhammad A.R."/>
            <person name="Diarra M.S."/>
        </authorList>
    </citation>
    <scope>NUCLEOTIDE SEQUENCE [LARGE SCALE GENOMIC DNA]</scope>
    <source>
        <strain evidence="2 4">LIT2 A36'</strain>
    </source>
</reference>
<organism evidence="3 5">
    <name type="scientific">Enterococcus faecalis</name>
    <name type="common">Streptococcus faecalis</name>
    <dbReference type="NCBI Taxonomy" id="1351"/>
    <lineage>
        <taxon>Bacteria</taxon>
        <taxon>Bacillati</taxon>
        <taxon>Bacillota</taxon>
        <taxon>Bacilli</taxon>
        <taxon>Lactobacillales</taxon>
        <taxon>Enterococcaceae</taxon>
        <taxon>Enterococcus</taxon>
    </lineage>
</organism>
<dbReference type="Proteomes" id="UP000292223">
    <property type="component" value="Unassembled WGS sequence"/>
</dbReference>
<dbReference type="AlphaFoldDB" id="A0A2S7LZK9"/>
<accession>A0A2S7LZK9</accession>